<name>A0A0U3HJG5_9CREN</name>
<dbReference type="EMBL" id="CP013694">
    <property type="protein sequence ID" value="ALU30334.1"/>
    <property type="molecule type" value="Genomic_DNA"/>
</dbReference>
<evidence type="ECO:0000313" key="4">
    <source>
        <dbReference type="Proteomes" id="UP000065473"/>
    </source>
</evidence>
<gene>
    <name evidence="1" type="ORF">ATY89_10535</name>
    <name evidence="2" type="ORF">ATZ20_02090</name>
</gene>
<dbReference type="OMA" id="PPDIYDK"/>
<dbReference type="AlphaFoldDB" id="A0A0U3HJG5"/>
<evidence type="ECO:0000313" key="1">
    <source>
        <dbReference type="EMBL" id="ALU30334.1"/>
    </source>
</evidence>
<dbReference type="EMBL" id="CP013695">
    <property type="protein sequence ID" value="ALU31052.1"/>
    <property type="molecule type" value="Genomic_DNA"/>
</dbReference>
<organism evidence="2 3">
    <name type="scientific">Sulfolobus acidocaldarius</name>
    <dbReference type="NCBI Taxonomy" id="2285"/>
    <lineage>
        <taxon>Archaea</taxon>
        <taxon>Thermoproteota</taxon>
        <taxon>Thermoprotei</taxon>
        <taxon>Sulfolobales</taxon>
        <taxon>Sulfolobaceae</taxon>
        <taxon>Sulfolobus</taxon>
    </lineage>
</organism>
<proteinExistence type="predicted"/>
<evidence type="ECO:0000313" key="2">
    <source>
        <dbReference type="EMBL" id="ALU31052.1"/>
    </source>
</evidence>
<dbReference type="InterPro" id="IPR018693">
    <property type="entry name" value="DUF2192"/>
</dbReference>
<dbReference type="Pfam" id="PF09958">
    <property type="entry name" value="DUF2192"/>
    <property type="match status" value="1"/>
</dbReference>
<dbReference type="Proteomes" id="UP000060043">
    <property type="component" value="Chromosome"/>
</dbReference>
<accession>A0A0U3HJG5</accession>
<protein>
    <recommendedName>
        <fullName evidence="5">DUF2192 domain-containing protein</fullName>
    </recommendedName>
</protein>
<evidence type="ECO:0008006" key="5">
    <source>
        <dbReference type="Google" id="ProtNLM"/>
    </source>
</evidence>
<dbReference type="STRING" id="1435377.SUSAZ_07150"/>
<evidence type="ECO:0000313" key="3">
    <source>
        <dbReference type="Proteomes" id="UP000060043"/>
    </source>
</evidence>
<dbReference type="PaxDb" id="1435377-SUSAZ_07150"/>
<reference evidence="3 4" key="1">
    <citation type="submission" date="2015-12" db="EMBL/GenBank/DDBJ databases">
        <title>A stable core within a dynamic pangenome in Sulfolobus acidocaldarius.</title>
        <authorList>
            <person name="Anderson R."/>
            <person name="Kouris A."/>
            <person name="Seward C."/>
            <person name="Campbell K."/>
            <person name="Whitaker R."/>
        </authorList>
    </citation>
    <scope>NUCLEOTIDE SEQUENCE [LARGE SCALE GENOMIC DNA]</scope>
    <source>
        <strain evidence="1 4">GG12-C01-09</strain>
        <strain evidence="2 3">NG05B_CO5_07</strain>
    </source>
</reference>
<dbReference type="GeneID" id="14552001"/>
<dbReference type="OrthoDB" id="30879at2157"/>
<dbReference type="RefSeq" id="WP_011278326.1">
    <property type="nucleotide sequence ID" value="NZ_BHWZ01000003.1"/>
</dbReference>
<sequence length="228" mass="26419">MVKEIYRERVRVLTELWGSLVEKYTHLTREVLVDLLKESYETNDIKPIRGFKAEDLYEKELISLYVVGKEGLGLFNDYKEVFEKLLMPEIVIDRASEILIENKPIEAFELLQKDKGSLAKVLRLIFIQGIFSFKPEENLYIAMRNLDFTNIDEMKHTAVSFARFYTAFKVAEGIAEKTIKDKMNAEAFKRALAISIGIKYPLPKPEYISLIGKEVFNIDQKLLKKVLG</sequence>
<dbReference type="Proteomes" id="UP000065473">
    <property type="component" value="Chromosome"/>
</dbReference>